<keyword evidence="2" id="KW-1185">Reference proteome</keyword>
<dbReference type="RefSeq" id="WP_301237740.1">
    <property type="nucleotide sequence ID" value="NZ_JANRHH010000018.1"/>
</dbReference>
<name>A0ABT8IJQ7_9BACL</name>
<comment type="caution">
    <text evidence="1">The sequence shown here is derived from an EMBL/GenBank/DDBJ whole genome shotgun (WGS) entry which is preliminary data.</text>
</comment>
<sequence length="152" mass="17599">MKEIRIKDWLLKVDVEQTERIYSQLCTFAESCGCLYCRNYTEVAKRFSIELLAFFQSLGIDPTKCAGEIMEFGKLENEMHHYGGWYHFVGEIVDGPDCMVPPENWNKINLIKIDSFTMGFTKEVQLVSSNFPESVVQLEFVSTIPWILQDLP</sequence>
<dbReference type="Proteomes" id="UP001174196">
    <property type="component" value="Unassembled WGS sequence"/>
</dbReference>
<reference evidence="1" key="1">
    <citation type="submission" date="2022-08" db="EMBL/GenBank/DDBJ databases">
        <title>Polycladomyces zharkentsis sp. nov., a novel thermophilic CMC and starch-degrading bacterium isolated from a geothermal spring in Kazakhstan.</title>
        <authorList>
            <person name="Mashzhan A."/>
            <person name="Kistaubaeva A."/>
            <person name="Javier-Lopez R."/>
            <person name="Birkeland N.-K."/>
        </authorList>
    </citation>
    <scope>NUCLEOTIDE SEQUENCE</scope>
    <source>
        <strain evidence="1">KSR 13</strain>
    </source>
</reference>
<protein>
    <submittedName>
        <fullName evidence="1">Uncharacterized protein</fullName>
    </submittedName>
</protein>
<evidence type="ECO:0000313" key="1">
    <source>
        <dbReference type="EMBL" id="MDN4593025.1"/>
    </source>
</evidence>
<proteinExistence type="predicted"/>
<organism evidence="1 2">
    <name type="scientific">Polycladomyces subterraneus</name>
    <dbReference type="NCBI Taxonomy" id="1016997"/>
    <lineage>
        <taxon>Bacteria</taxon>
        <taxon>Bacillati</taxon>
        <taxon>Bacillota</taxon>
        <taxon>Bacilli</taxon>
        <taxon>Bacillales</taxon>
        <taxon>Thermoactinomycetaceae</taxon>
        <taxon>Polycladomyces</taxon>
    </lineage>
</organism>
<gene>
    <name evidence="1" type="ORF">NWF35_03765</name>
</gene>
<accession>A0ABT8IJQ7</accession>
<evidence type="ECO:0000313" key="2">
    <source>
        <dbReference type="Proteomes" id="UP001174196"/>
    </source>
</evidence>
<dbReference type="EMBL" id="JANRHH010000018">
    <property type="protein sequence ID" value="MDN4593025.1"/>
    <property type="molecule type" value="Genomic_DNA"/>
</dbReference>